<accession>M0A207</accession>
<dbReference type="EMBL" id="AOIM01000017">
    <property type="protein sequence ID" value="ELY92795.1"/>
    <property type="molecule type" value="Genomic_DNA"/>
</dbReference>
<dbReference type="PANTHER" id="PTHR42860:SF1">
    <property type="entry name" value="VITAMIN B12-BINDING PROTEIN"/>
    <property type="match status" value="1"/>
</dbReference>
<evidence type="ECO:0000313" key="2">
    <source>
        <dbReference type="EMBL" id="ELY92795.1"/>
    </source>
</evidence>
<dbReference type="PANTHER" id="PTHR42860">
    <property type="entry name" value="VITAMIN B12-BINDING PROTEIN"/>
    <property type="match status" value="1"/>
</dbReference>
<dbReference type="PROSITE" id="PS50983">
    <property type="entry name" value="FE_B12_PBP"/>
    <property type="match status" value="1"/>
</dbReference>
<dbReference type="STRING" id="1227493.C483_07502"/>
<feature type="domain" description="Fe/B12 periplasmic-binding" evidence="1">
    <location>
        <begin position="2"/>
        <end position="305"/>
    </location>
</feature>
<dbReference type="Proteomes" id="UP000011519">
    <property type="component" value="Unassembled WGS sequence"/>
</dbReference>
<protein>
    <recommendedName>
        <fullName evidence="1">Fe/B12 periplasmic-binding domain-containing protein</fullName>
    </recommendedName>
</protein>
<dbReference type="OrthoDB" id="9784at2157"/>
<dbReference type="InterPro" id="IPR002491">
    <property type="entry name" value="ABC_transptr_periplasmic_BD"/>
</dbReference>
<reference evidence="2 3" key="1">
    <citation type="journal article" date="2014" name="PLoS Genet.">
        <title>Phylogenetically driven sequencing of extremely halophilic archaea reveals strategies for static and dynamic osmo-response.</title>
        <authorList>
            <person name="Becker E.A."/>
            <person name="Seitzer P.M."/>
            <person name="Tritt A."/>
            <person name="Larsen D."/>
            <person name="Krusor M."/>
            <person name="Yao A.I."/>
            <person name="Wu D."/>
            <person name="Madern D."/>
            <person name="Eisen J.A."/>
            <person name="Darling A.E."/>
            <person name="Facciotti M.T."/>
        </authorList>
    </citation>
    <scope>NUCLEOTIDE SEQUENCE [LARGE SCALE GENOMIC DNA]</scope>
    <source>
        <strain evidence="2 3">JCM 10989</strain>
    </source>
</reference>
<dbReference type="AlphaFoldDB" id="M0A207"/>
<organism evidence="2 3">
    <name type="scientific">Natrialba hulunbeirensis JCM 10989</name>
    <dbReference type="NCBI Taxonomy" id="1227493"/>
    <lineage>
        <taxon>Archaea</taxon>
        <taxon>Methanobacteriati</taxon>
        <taxon>Methanobacteriota</taxon>
        <taxon>Stenosarchaea group</taxon>
        <taxon>Halobacteria</taxon>
        <taxon>Halobacteriales</taxon>
        <taxon>Natrialbaceae</taxon>
        <taxon>Natrialba</taxon>
    </lineage>
</organism>
<evidence type="ECO:0000313" key="3">
    <source>
        <dbReference type="Proteomes" id="UP000011519"/>
    </source>
</evidence>
<dbReference type="RefSeq" id="WP_006652721.1">
    <property type="nucleotide sequence ID" value="NZ_AOIM01000017.1"/>
</dbReference>
<dbReference type="Gene3D" id="3.40.50.1980">
    <property type="entry name" value="Nitrogenase molybdenum iron protein domain"/>
    <property type="match status" value="2"/>
</dbReference>
<dbReference type="Pfam" id="PF01497">
    <property type="entry name" value="Peripla_BP_2"/>
    <property type="match status" value="1"/>
</dbReference>
<sequence length="336" mass="36677">MQIVTTLPSATELVVALGLEPAGVSHECDWPPRVESVPSITCSRIDTDGSSSEIDQQVLDVVEDTHNESDTAGDDDETGNTPGVYDIDTDTLAALDPDLVITQGMCDVCAVNDIAITNALESIPADPELLTTDPHSMADVLSDLERIGRAAGREERAAEVRAELESRIDRVRERTQDCTPEECPRVAIFDWTDPVMVAGHWTAELIDWAGGEYGMADVGERSRPREWESVLEYDPECLVVAPCGFGLEQTAANIREVTEREGWDELTAVQNDRIWVMDGNHYLNRPGPRLVDTLEALAPVIRPALFGDSSDPAPADEFVVPLDVLETDRAPAQVES</sequence>
<gene>
    <name evidence="2" type="ORF">C483_07502</name>
</gene>
<dbReference type="PATRIC" id="fig|1227493.4.peg.1487"/>
<dbReference type="InterPro" id="IPR051030">
    <property type="entry name" value="Vitamin_B12-ABC_binding"/>
</dbReference>
<comment type="caution">
    <text evidence="2">The sequence shown here is derived from an EMBL/GenBank/DDBJ whole genome shotgun (WGS) entry which is preliminary data.</text>
</comment>
<evidence type="ECO:0000259" key="1">
    <source>
        <dbReference type="PROSITE" id="PS50983"/>
    </source>
</evidence>
<name>M0A207_9EURY</name>
<dbReference type="SUPFAM" id="SSF53807">
    <property type="entry name" value="Helical backbone' metal receptor"/>
    <property type="match status" value="1"/>
</dbReference>
<keyword evidence="3" id="KW-1185">Reference proteome</keyword>
<proteinExistence type="predicted"/>